<gene>
    <name evidence="1" type="ORF">RIF29_00161</name>
</gene>
<organism evidence="1 2">
    <name type="scientific">Crotalaria pallida</name>
    <name type="common">Smooth rattlebox</name>
    <name type="synonym">Crotalaria striata</name>
    <dbReference type="NCBI Taxonomy" id="3830"/>
    <lineage>
        <taxon>Eukaryota</taxon>
        <taxon>Viridiplantae</taxon>
        <taxon>Streptophyta</taxon>
        <taxon>Embryophyta</taxon>
        <taxon>Tracheophyta</taxon>
        <taxon>Spermatophyta</taxon>
        <taxon>Magnoliopsida</taxon>
        <taxon>eudicotyledons</taxon>
        <taxon>Gunneridae</taxon>
        <taxon>Pentapetalae</taxon>
        <taxon>rosids</taxon>
        <taxon>fabids</taxon>
        <taxon>Fabales</taxon>
        <taxon>Fabaceae</taxon>
        <taxon>Papilionoideae</taxon>
        <taxon>50 kb inversion clade</taxon>
        <taxon>genistoids sensu lato</taxon>
        <taxon>core genistoids</taxon>
        <taxon>Crotalarieae</taxon>
        <taxon>Crotalaria</taxon>
    </lineage>
</organism>
<evidence type="ECO:0000313" key="1">
    <source>
        <dbReference type="EMBL" id="KAK7287110.1"/>
    </source>
</evidence>
<accession>A0AAN9IVE9</accession>
<dbReference type="EMBL" id="JAYWIO010000001">
    <property type="protein sequence ID" value="KAK7287110.1"/>
    <property type="molecule type" value="Genomic_DNA"/>
</dbReference>
<proteinExistence type="predicted"/>
<dbReference type="AlphaFoldDB" id="A0AAN9IVE9"/>
<sequence length="91" mass="10671">MKLRIHGCPQLGLPKLFPTLKELFIANCPKLLASHSKWDLHTLPSLTQLTIKDEDGKYVDCKGWLSLPPNLEILNWKRLVVYDRQPFRYLR</sequence>
<protein>
    <submittedName>
        <fullName evidence="1">Uncharacterized protein</fullName>
    </submittedName>
</protein>
<comment type="caution">
    <text evidence="1">The sequence shown here is derived from an EMBL/GenBank/DDBJ whole genome shotgun (WGS) entry which is preliminary data.</text>
</comment>
<reference evidence="1 2" key="1">
    <citation type="submission" date="2024-01" db="EMBL/GenBank/DDBJ databases">
        <title>The genomes of 5 underutilized Papilionoideae crops provide insights into root nodulation and disease resistanc.</title>
        <authorList>
            <person name="Yuan L."/>
        </authorList>
    </citation>
    <scope>NUCLEOTIDE SEQUENCE [LARGE SCALE GENOMIC DNA]</scope>
    <source>
        <strain evidence="1">ZHUSHIDOU_FW_LH</strain>
        <tissue evidence="1">Leaf</tissue>
    </source>
</reference>
<dbReference type="Proteomes" id="UP001372338">
    <property type="component" value="Unassembled WGS sequence"/>
</dbReference>
<evidence type="ECO:0000313" key="2">
    <source>
        <dbReference type="Proteomes" id="UP001372338"/>
    </source>
</evidence>
<keyword evidence="2" id="KW-1185">Reference proteome</keyword>
<name>A0AAN9IVE9_CROPI</name>